<dbReference type="EMBL" id="KT033411">
    <property type="protein sequence ID" value="ALV82111.1"/>
    <property type="molecule type" value="Genomic_RNA"/>
</dbReference>
<protein>
    <submittedName>
        <fullName evidence="1">2b protein</fullName>
    </submittedName>
</protein>
<name>A0A0U3TV34_9VIRU</name>
<accession>A0A0U3TV34</accession>
<sequence>MSWVAYLKKKVEMHELIKRWADDSEVLLLDNGSVVKVVKRVPHIRTYDLLGKLSVFDSSSGDSTLLGGNIENVFTFMFRRFLCVNRDGHCYSRKHEELYYYGRVDLESVSKITSGYEKSFLYRELYVLTDLVEKVTKFFGLVSDVPEAIFGYAKVEERLSHVNNVLKLAGGKSTNLDITVNILEDVEQLLSKRHDVMKVINSMLVNNGGKAIATENELLHAINQNLVSDQVVAASIVMKETGFRQFPKHLSKLEGLVPKGVKYLDSLDANLTWLQALERRLSGVQTTYFVKSLADIGQNSVLRDFTMIGFIEFKGQIVLVSQSGQEKDDWASYRLVWSAVANVPLFTYPDANGFGPVAYGWLI</sequence>
<organism evidence="1">
    <name type="scientific">Tobacco rattle virus</name>
    <dbReference type="NCBI Taxonomy" id="12295"/>
    <lineage>
        <taxon>Viruses</taxon>
        <taxon>Riboviria</taxon>
        <taxon>Orthornavirae</taxon>
        <taxon>Kitrinoviricota</taxon>
        <taxon>Alsuviricetes</taxon>
        <taxon>Martellivirales</taxon>
        <taxon>Virgaviridae</taxon>
        <taxon>Tobravirus</taxon>
        <taxon>Tobravirus tabaci</taxon>
    </lineage>
</organism>
<reference evidence="1" key="1">
    <citation type="journal article" date="2016" name="Arch. Virol.">
        <title>Molecular characterization of a new tobacco rattle virus (TRV) RNA2 and identification of different TRV RNA1/RNA2 pairings in various potato-growing areas in Germany.</title>
        <authorList>
            <person name="Koenig R."/>
            <person name="Hilbrich I."/>
            <person name="Lindner K."/>
        </authorList>
    </citation>
    <scope>NUCLEOTIDE SEQUENCE</scope>
    <source>
        <strain evidence="1">ByKt</strain>
    </source>
</reference>
<evidence type="ECO:0000313" key="1">
    <source>
        <dbReference type="EMBL" id="ALV82111.1"/>
    </source>
</evidence>
<proteinExistence type="predicted"/>